<reference evidence="4" key="1">
    <citation type="submission" date="2024-07" db="EMBL/GenBank/DDBJ databases">
        <title>Two chromosome-level genome assemblies of Korean endemic species Abeliophyllum distichum and Forsythia ovata (Oleaceae).</title>
        <authorList>
            <person name="Jang H."/>
        </authorList>
    </citation>
    <scope>NUCLEOTIDE SEQUENCE [LARGE SCALE GENOMIC DNA]</scope>
</reference>
<evidence type="ECO:0000256" key="2">
    <source>
        <dbReference type="SAM" id="MobiDB-lite"/>
    </source>
</evidence>
<accession>A0ABD1VNS4</accession>
<feature type="compositionally biased region" description="Basic and acidic residues" evidence="2">
    <location>
        <begin position="64"/>
        <end position="73"/>
    </location>
</feature>
<feature type="region of interest" description="Disordered" evidence="2">
    <location>
        <begin position="25"/>
        <end position="92"/>
    </location>
</feature>
<organism evidence="3 4">
    <name type="scientific">Forsythia ovata</name>
    <dbReference type="NCBI Taxonomy" id="205694"/>
    <lineage>
        <taxon>Eukaryota</taxon>
        <taxon>Viridiplantae</taxon>
        <taxon>Streptophyta</taxon>
        <taxon>Embryophyta</taxon>
        <taxon>Tracheophyta</taxon>
        <taxon>Spermatophyta</taxon>
        <taxon>Magnoliopsida</taxon>
        <taxon>eudicotyledons</taxon>
        <taxon>Gunneridae</taxon>
        <taxon>Pentapetalae</taxon>
        <taxon>asterids</taxon>
        <taxon>lamiids</taxon>
        <taxon>Lamiales</taxon>
        <taxon>Oleaceae</taxon>
        <taxon>Forsythieae</taxon>
        <taxon>Forsythia</taxon>
    </lineage>
</organism>
<dbReference type="AlphaFoldDB" id="A0ABD1VNS4"/>
<name>A0ABD1VNS4_9LAMI</name>
<evidence type="ECO:0000256" key="1">
    <source>
        <dbReference type="SAM" id="Coils"/>
    </source>
</evidence>
<keyword evidence="1" id="KW-0175">Coiled coil</keyword>
<sequence>MASTEQNINFKWKKKTPAVLGKWSSKVPSVKLPLKPKDPPLPPKSVVIREPLPIPASKPTVKGVADKGKRRADAPQNSTGGRASSLPHLPSRVECGRPFKEVQGFALKKKALDKLKRELEATKKDLKAEKLCSDHMSWEEVFASKGKDIGELREKLDRYEHSVSSFKSKVPELSTQVEAFQGKLAEYMIWTRRNIYDEGKQA</sequence>
<comment type="caution">
    <text evidence="3">The sequence shown here is derived from an EMBL/GenBank/DDBJ whole genome shotgun (WGS) entry which is preliminary data.</text>
</comment>
<gene>
    <name evidence="3" type="ORF">Fot_19416</name>
</gene>
<evidence type="ECO:0000313" key="3">
    <source>
        <dbReference type="EMBL" id="KAL2538025.1"/>
    </source>
</evidence>
<dbReference type="Proteomes" id="UP001604277">
    <property type="component" value="Unassembled WGS sequence"/>
</dbReference>
<feature type="coiled-coil region" evidence="1">
    <location>
        <begin position="105"/>
        <end position="169"/>
    </location>
</feature>
<dbReference type="EMBL" id="JBFOLJ010000005">
    <property type="protein sequence ID" value="KAL2538025.1"/>
    <property type="molecule type" value="Genomic_DNA"/>
</dbReference>
<proteinExistence type="predicted"/>
<keyword evidence="4" id="KW-1185">Reference proteome</keyword>
<protein>
    <submittedName>
        <fullName evidence="3">Uncharacterized protein</fullName>
    </submittedName>
</protein>
<evidence type="ECO:0000313" key="4">
    <source>
        <dbReference type="Proteomes" id="UP001604277"/>
    </source>
</evidence>